<evidence type="ECO:0000313" key="7">
    <source>
        <dbReference type="EMBL" id="MBK1881853.1"/>
    </source>
</evidence>
<keyword evidence="8" id="KW-1185">Reference proteome</keyword>
<evidence type="ECO:0000256" key="3">
    <source>
        <dbReference type="ARBA" id="ARBA00022781"/>
    </source>
</evidence>
<organism evidence="7 8">
    <name type="scientific">Luteolibacter pohnpeiensis</name>
    <dbReference type="NCBI Taxonomy" id="454153"/>
    <lineage>
        <taxon>Bacteria</taxon>
        <taxon>Pseudomonadati</taxon>
        <taxon>Verrucomicrobiota</taxon>
        <taxon>Verrucomicrobiia</taxon>
        <taxon>Verrucomicrobiales</taxon>
        <taxon>Verrucomicrobiaceae</taxon>
        <taxon>Luteolibacter</taxon>
    </lineage>
</organism>
<keyword evidence="6" id="KW-0066">ATP synthesis</keyword>
<evidence type="ECO:0000256" key="5">
    <source>
        <dbReference type="ARBA" id="ARBA00023136"/>
    </source>
</evidence>
<comment type="caution">
    <text evidence="7">The sequence shown here is derived from an EMBL/GenBank/DDBJ whole genome shotgun (WGS) entry which is preliminary data.</text>
</comment>
<proteinExistence type="predicted"/>
<accession>A0A934SAN4</accession>
<dbReference type="GO" id="GO:0046933">
    <property type="term" value="F:proton-transporting ATP synthase activity, rotational mechanism"/>
    <property type="evidence" value="ECO:0007669"/>
    <property type="project" value="InterPro"/>
</dbReference>
<dbReference type="AlphaFoldDB" id="A0A934SAN4"/>
<evidence type="ECO:0000256" key="2">
    <source>
        <dbReference type="ARBA" id="ARBA00022448"/>
    </source>
</evidence>
<evidence type="ECO:0000256" key="6">
    <source>
        <dbReference type="ARBA" id="ARBA00023310"/>
    </source>
</evidence>
<keyword evidence="3" id="KW-0375">Hydrogen ion transport</keyword>
<keyword evidence="2" id="KW-0813">Transport</keyword>
<dbReference type="InterPro" id="IPR000711">
    <property type="entry name" value="ATPase_OSCP/dsu"/>
</dbReference>
<dbReference type="InterPro" id="IPR020781">
    <property type="entry name" value="ATPase_OSCP/d_CS"/>
</dbReference>
<dbReference type="RefSeq" id="WP_200268417.1">
    <property type="nucleotide sequence ID" value="NZ_JAENIJ010000006.1"/>
</dbReference>
<comment type="subcellular location">
    <subcellularLocation>
        <location evidence="1">Membrane</location>
    </subcellularLocation>
</comment>
<keyword evidence="5" id="KW-0472">Membrane</keyword>
<dbReference type="Pfam" id="PF00213">
    <property type="entry name" value="OSCP"/>
    <property type="match status" value="1"/>
</dbReference>
<gene>
    <name evidence="7" type="ORF">JIN85_05475</name>
</gene>
<name>A0A934SAN4_9BACT</name>
<evidence type="ECO:0000256" key="4">
    <source>
        <dbReference type="ARBA" id="ARBA00023065"/>
    </source>
</evidence>
<dbReference type="PROSITE" id="PS00389">
    <property type="entry name" value="ATPASE_DELTA"/>
    <property type="match status" value="1"/>
</dbReference>
<dbReference type="GO" id="GO:0016020">
    <property type="term" value="C:membrane"/>
    <property type="evidence" value="ECO:0007669"/>
    <property type="project" value="UniProtKB-SubCell"/>
</dbReference>
<dbReference type="PANTHER" id="PTHR11910">
    <property type="entry name" value="ATP SYNTHASE DELTA CHAIN"/>
    <property type="match status" value="1"/>
</dbReference>
<dbReference type="EMBL" id="JAENIJ010000006">
    <property type="protein sequence ID" value="MBK1881853.1"/>
    <property type="molecule type" value="Genomic_DNA"/>
</dbReference>
<sequence>MKISKTAAAAARRLFGYCQSGGRLDQDKLRTVFSRISEEKPRDYRDILMALQRLARLDLERRKVTVESAVELDEPARQRLVADLEKKYGSDLEVEYLVKPALLGGLTIRVGYDVFDGSVQGRLDRLAKAF</sequence>
<evidence type="ECO:0000256" key="1">
    <source>
        <dbReference type="ARBA" id="ARBA00004370"/>
    </source>
</evidence>
<dbReference type="Proteomes" id="UP000603141">
    <property type="component" value="Unassembled WGS sequence"/>
</dbReference>
<keyword evidence="4" id="KW-0406">Ion transport</keyword>
<reference evidence="7" key="1">
    <citation type="submission" date="2021-01" db="EMBL/GenBank/DDBJ databases">
        <title>Modified the classification status of verrucomicrobia.</title>
        <authorList>
            <person name="Feng X."/>
        </authorList>
    </citation>
    <scope>NUCLEOTIDE SEQUENCE</scope>
    <source>
        <strain evidence="7">KCTC 22041</strain>
    </source>
</reference>
<protein>
    <submittedName>
        <fullName evidence="7">F0F1 ATP synthase subunit delta</fullName>
    </submittedName>
</protein>
<evidence type="ECO:0000313" key="8">
    <source>
        <dbReference type="Proteomes" id="UP000603141"/>
    </source>
</evidence>